<keyword evidence="5" id="KW-1185">Reference proteome</keyword>
<keyword evidence="2" id="KW-0012">Acyltransferase</keyword>
<protein>
    <submittedName>
        <fullName evidence="4">GNAT family N-acetyltransferase</fullName>
    </submittedName>
</protein>
<comment type="caution">
    <text evidence="4">The sequence shown here is derived from an EMBL/GenBank/DDBJ whole genome shotgun (WGS) entry which is preliminary data.</text>
</comment>
<dbReference type="Pfam" id="PF00583">
    <property type="entry name" value="Acetyltransf_1"/>
    <property type="match status" value="1"/>
</dbReference>
<accession>A0ABT7KF24</accession>
<dbReference type="InterPro" id="IPR000182">
    <property type="entry name" value="GNAT_dom"/>
</dbReference>
<dbReference type="PANTHER" id="PTHR43877">
    <property type="entry name" value="AMINOALKYLPHOSPHONATE N-ACETYLTRANSFERASE-RELATED-RELATED"/>
    <property type="match status" value="1"/>
</dbReference>
<dbReference type="InterPro" id="IPR050832">
    <property type="entry name" value="Bact_Acetyltransf"/>
</dbReference>
<sequence length="162" mass="17506">MDQKNLAITGTDLLIREAREADLGALISLFAADALGGHGDTVDPAAYDDYLRAFRTIQASPNQTLYVAELAGDVVGTFQTMLMTSLNGRGSSSMIIEAVQTRVDLRGQGIGAAMINFCIAEAKGRGVRLVQLTSNAVRKDAHRFYERLGFKPSHLGFKMALK</sequence>
<organism evidence="4 5">
    <name type="scientific">Rhizobium calliandrae</name>
    <dbReference type="NCBI Taxonomy" id="1312182"/>
    <lineage>
        <taxon>Bacteria</taxon>
        <taxon>Pseudomonadati</taxon>
        <taxon>Pseudomonadota</taxon>
        <taxon>Alphaproteobacteria</taxon>
        <taxon>Hyphomicrobiales</taxon>
        <taxon>Rhizobiaceae</taxon>
        <taxon>Rhizobium/Agrobacterium group</taxon>
        <taxon>Rhizobium</taxon>
    </lineage>
</organism>
<name>A0ABT7KF24_9HYPH</name>
<dbReference type="Proteomes" id="UP001172630">
    <property type="component" value="Unassembled WGS sequence"/>
</dbReference>
<dbReference type="InterPro" id="IPR016181">
    <property type="entry name" value="Acyl_CoA_acyltransferase"/>
</dbReference>
<evidence type="ECO:0000313" key="5">
    <source>
        <dbReference type="Proteomes" id="UP001172630"/>
    </source>
</evidence>
<feature type="domain" description="N-acetyltransferase" evidence="3">
    <location>
        <begin position="13"/>
        <end position="162"/>
    </location>
</feature>
<evidence type="ECO:0000256" key="1">
    <source>
        <dbReference type="ARBA" id="ARBA00022679"/>
    </source>
</evidence>
<gene>
    <name evidence="4" type="ORF">PY650_16360</name>
</gene>
<dbReference type="RefSeq" id="WP_285880443.1">
    <property type="nucleotide sequence ID" value="NZ_JARFYN010000019.1"/>
</dbReference>
<evidence type="ECO:0000256" key="2">
    <source>
        <dbReference type="ARBA" id="ARBA00023315"/>
    </source>
</evidence>
<keyword evidence="1" id="KW-0808">Transferase</keyword>
<dbReference type="PROSITE" id="PS51186">
    <property type="entry name" value="GNAT"/>
    <property type="match status" value="1"/>
</dbReference>
<reference evidence="4" key="1">
    <citation type="submission" date="2023-06" db="EMBL/GenBank/DDBJ databases">
        <title>Phylogenetic Diversity of Rhizobium strains.</title>
        <authorList>
            <person name="Moura F.T."/>
            <person name="Helene L.C.F."/>
            <person name="Hungria M."/>
        </authorList>
    </citation>
    <scope>NUCLEOTIDE SEQUENCE</scope>
    <source>
        <strain evidence="4">CCGE524</strain>
    </source>
</reference>
<dbReference type="CDD" id="cd04301">
    <property type="entry name" value="NAT_SF"/>
    <property type="match status" value="1"/>
</dbReference>
<dbReference type="SUPFAM" id="SSF55729">
    <property type="entry name" value="Acyl-CoA N-acyltransferases (Nat)"/>
    <property type="match status" value="1"/>
</dbReference>
<proteinExistence type="predicted"/>
<evidence type="ECO:0000259" key="3">
    <source>
        <dbReference type="PROSITE" id="PS51186"/>
    </source>
</evidence>
<dbReference type="Gene3D" id="3.40.630.30">
    <property type="match status" value="1"/>
</dbReference>
<dbReference type="EMBL" id="JARFYN010000019">
    <property type="protein sequence ID" value="MDL2407211.1"/>
    <property type="molecule type" value="Genomic_DNA"/>
</dbReference>
<evidence type="ECO:0000313" key="4">
    <source>
        <dbReference type="EMBL" id="MDL2407211.1"/>
    </source>
</evidence>